<proteinExistence type="predicted"/>
<dbReference type="EMBL" id="CM044706">
    <property type="protein sequence ID" value="KAI5655949.1"/>
    <property type="molecule type" value="Genomic_DNA"/>
</dbReference>
<sequence>MEPFLHMICRYILMEAEQSLVDKLQGIAKSTQDFAYGVLHWPQNSNRRNPIEILKRLQREAFSDIMKLRDRQEKVEQLLSFYKASKGSPFQEASTHVRGEVEVAGALLMIDNIDQQSRDTVQTAGIRTGVDLRFVFESTIRQKDTLVTEFVSGEKGQENVLARSLSLAKVLYVANVNNWFSAVAIPVGGQCRDVGVATSSSHQGKGLTQYSAFGPPFLNQHNGTALGVMVRKSNVVASIAQFVSAPLCQTNSARFMHCFSTFGQVVCRLSQSTKFSLLGVHKVPKFSNQRVSFGAMAVPLGVFKQHKRFAVEEDGPQIGMLGKENLLDGSVAMMLESELDESTRISGWIEMKQSNSKCLQWAVSVSDTPEDDFGWGLKMGGLVQGPRSWDYFQVEAFLNFNIGKRFRLKPTALYLADGGSHFPVLVLAVHRIYQADSYI</sequence>
<reference evidence="2" key="1">
    <citation type="journal article" date="2023" name="Nat. Plants">
        <title>Single-cell RNA sequencing provides a high-resolution roadmap for understanding the multicellular compartmentation of specialized metabolism.</title>
        <authorList>
            <person name="Sun S."/>
            <person name="Shen X."/>
            <person name="Li Y."/>
            <person name="Li Y."/>
            <person name="Wang S."/>
            <person name="Li R."/>
            <person name="Zhang H."/>
            <person name="Shen G."/>
            <person name="Guo B."/>
            <person name="Wei J."/>
            <person name="Xu J."/>
            <person name="St-Pierre B."/>
            <person name="Chen S."/>
            <person name="Sun C."/>
        </authorList>
    </citation>
    <scope>NUCLEOTIDE SEQUENCE [LARGE SCALE GENOMIC DNA]</scope>
</reference>
<evidence type="ECO:0000313" key="1">
    <source>
        <dbReference type="EMBL" id="KAI5655949.1"/>
    </source>
</evidence>
<dbReference type="Proteomes" id="UP001060085">
    <property type="component" value="Linkage Group LG06"/>
</dbReference>
<keyword evidence="2" id="KW-1185">Reference proteome</keyword>
<gene>
    <name evidence="1" type="ORF">M9H77_24742</name>
</gene>
<evidence type="ECO:0000313" key="2">
    <source>
        <dbReference type="Proteomes" id="UP001060085"/>
    </source>
</evidence>
<name>A0ACC0A6Y2_CATRO</name>
<protein>
    <submittedName>
        <fullName evidence="1">Uncharacterized protein</fullName>
    </submittedName>
</protein>
<accession>A0ACC0A6Y2</accession>
<organism evidence="1 2">
    <name type="scientific">Catharanthus roseus</name>
    <name type="common">Madagascar periwinkle</name>
    <name type="synonym">Vinca rosea</name>
    <dbReference type="NCBI Taxonomy" id="4058"/>
    <lineage>
        <taxon>Eukaryota</taxon>
        <taxon>Viridiplantae</taxon>
        <taxon>Streptophyta</taxon>
        <taxon>Embryophyta</taxon>
        <taxon>Tracheophyta</taxon>
        <taxon>Spermatophyta</taxon>
        <taxon>Magnoliopsida</taxon>
        <taxon>eudicotyledons</taxon>
        <taxon>Gunneridae</taxon>
        <taxon>Pentapetalae</taxon>
        <taxon>asterids</taxon>
        <taxon>lamiids</taxon>
        <taxon>Gentianales</taxon>
        <taxon>Apocynaceae</taxon>
        <taxon>Rauvolfioideae</taxon>
        <taxon>Vinceae</taxon>
        <taxon>Catharanthinae</taxon>
        <taxon>Catharanthus</taxon>
    </lineage>
</organism>
<comment type="caution">
    <text evidence="1">The sequence shown here is derived from an EMBL/GenBank/DDBJ whole genome shotgun (WGS) entry which is preliminary data.</text>
</comment>